<dbReference type="InterPro" id="IPR001128">
    <property type="entry name" value="Cyt_P450"/>
</dbReference>
<dbReference type="PANTHER" id="PTHR24305:SF230">
    <property type="entry name" value="P450, PUTATIVE (EUROFUNG)-RELATED"/>
    <property type="match status" value="1"/>
</dbReference>
<dbReference type="PRINTS" id="PR00463">
    <property type="entry name" value="EP450I"/>
</dbReference>
<dbReference type="GO" id="GO:0016705">
    <property type="term" value="F:oxidoreductase activity, acting on paired donors, with incorporation or reduction of molecular oxygen"/>
    <property type="evidence" value="ECO:0007669"/>
    <property type="project" value="InterPro"/>
</dbReference>
<feature type="binding site" description="axial binding residue" evidence="8">
    <location>
        <position position="465"/>
    </location>
    <ligand>
        <name>heme</name>
        <dbReference type="ChEBI" id="CHEBI:30413"/>
    </ligand>
    <ligandPart>
        <name>Fe</name>
        <dbReference type="ChEBI" id="CHEBI:18248"/>
    </ligandPart>
</feature>
<evidence type="ECO:0000256" key="9">
    <source>
        <dbReference type="RuleBase" id="RU000461"/>
    </source>
</evidence>
<evidence type="ECO:0000256" key="4">
    <source>
        <dbReference type="ARBA" id="ARBA00022723"/>
    </source>
</evidence>
<keyword evidence="6 8" id="KW-0408">Iron</keyword>
<keyword evidence="12" id="KW-1185">Reference proteome</keyword>
<sequence>MPLLLDSLLEGCIGQDHAFKSSHQLVLSIIVALVVVWPIASIIYNLFFHPLRNFPGPLHFRASFLPFVYHWVMGKQTFVTEKLHRQYGPVVRISPKHLSFCDTRAWKDIYGHLAPNRDGSKTNEMDKTTPFDRMFDEVPRTILNAGRDEHKNVRRALAHGFSESSLRQQEPTIAKSVNLLMKKLHGLCDANGGKEALNAEAWYNYTTFDITGDLIFGSTFGCLEDSTYHPWIEGIISAAKFSSMMMAMSYVGLHWLVQVLYRLIGHRSLAKMNKLSGEMIQGRLGIKEDRADLFDGLRKIPEPWKLSFESLSGNAFVLVLAGSETTSTTLSGATYLLTSHPDKLEKLAHEVRSAFKSADEINMTSASQLPYLRAVLNESLRMFPPVVSGLVREVPSEGGQIAGQYIAGGTFVEVQQWVMNHSPTYWNDPWTFQPERFLAANLDEAREAGNSLDALQPFSLGPRNCIGRNLAHAEMRLIFARIIYDFDLTLASDSQQWIERLKTFVLWDRIPLNVHFKPVAKPEATEL</sequence>
<dbReference type="PROSITE" id="PS00086">
    <property type="entry name" value="CYTOCHROME_P450"/>
    <property type="match status" value="1"/>
</dbReference>
<evidence type="ECO:0000313" key="11">
    <source>
        <dbReference type="EMBL" id="KAK3393457.1"/>
    </source>
</evidence>
<dbReference type="InterPro" id="IPR017972">
    <property type="entry name" value="Cyt_P450_CS"/>
</dbReference>
<feature type="transmembrane region" description="Helical" evidence="10">
    <location>
        <begin position="25"/>
        <end position="47"/>
    </location>
</feature>
<dbReference type="GO" id="GO:0005506">
    <property type="term" value="F:iron ion binding"/>
    <property type="evidence" value="ECO:0007669"/>
    <property type="project" value="InterPro"/>
</dbReference>
<dbReference type="CDD" id="cd11058">
    <property type="entry name" value="CYP60B-like"/>
    <property type="match status" value="1"/>
</dbReference>
<reference evidence="11" key="2">
    <citation type="submission" date="2023-06" db="EMBL/GenBank/DDBJ databases">
        <authorList>
            <consortium name="Lawrence Berkeley National Laboratory"/>
            <person name="Haridas S."/>
            <person name="Hensen N."/>
            <person name="Bonometti L."/>
            <person name="Westerberg I."/>
            <person name="Brannstrom I.O."/>
            <person name="Guillou S."/>
            <person name="Cros-Aarteil S."/>
            <person name="Calhoun S."/>
            <person name="Kuo A."/>
            <person name="Mondo S."/>
            <person name="Pangilinan J."/>
            <person name="Riley R."/>
            <person name="LaButti K."/>
            <person name="Andreopoulos B."/>
            <person name="Lipzen A."/>
            <person name="Chen C."/>
            <person name="Yanf M."/>
            <person name="Daum C."/>
            <person name="Ng V."/>
            <person name="Clum A."/>
            <person name="Steindorff A."/>
            <person name="Ohm R."/>
            <person name="Martin F."/>
            <person name="Silar P."/>
            <person name="Natvig D."/>
            <person name="Lalanne C."/>
            <person name="Gautier V."/>
            <person name="Ament-velasquez S.L."/>
            <person name="Kruys A."/>
            <person name="Hutchinson M.I."/>
            <person name="Powell A.J."/>
            <person name="Barry K."/>
            <person name="Miller A.N."/>
            <person name="Grigoriev I.V."/>
            <person name="Debuchy R."/>
            <person name="Gladieux P."/>
            <person name="Thoren M.H."/>
            <person name="Johannesson H."/>
        </authorList>
    </citation>
    <scope>NUCLEOTIDE SEQUENCE</scope>
    <source>
        <strain evidence="11">CBS 232.78</strain>
    </source>
</reference>
<dbReference type="PANTHER" id="PTHR24305">
    <property type="entry name" value="CYTOCHROME P450"/>
    <property type="match status" value="1"/>
</dbReference>
<dbReference type="Gene3D" id="1.10.630.10">
    <property type="entry name" value="Cytochrome P450"/>
    <property type="match status" value="1"/>
</dbReference>
<evidence type="ECO:0000256" key="10">
    <source>
        <dbReference type="SAM" id="Phobius"/>
    </source>
</evidence>
<comment type="caution">
    <text evidence="11">The sequence shown here is derived from an EMBL/GenBank/DDBJ whole genome shotgun (WGS) entry which is preliminary data.</text>
</comment>
<keyword evidence="10" id="KW-0472">Membrane</keyword>
<evidence type="ECO:0000313" key="12">
    <source>
        <dbReference type="Proteomes" id="UP001285441"/>
    </source>
</evidence>
<dbReference type="SUPFAM" id="SSF48264">
    <property type="entry name" value="Cytochrome P450"/>
    <property type="match status" value="1"/>
</dbReference>
<evidence type="ECO:0000256" key="8">
    <source>
        <dbReference type="PIRSR" id="PIRSR602401-1"/>
    </source>
</evidence>
<proteinExistence type="inferred from homology"/>
<keyword evidence="10" id="KW-0812">Transmembrane</keyword>
<evidence type="ECO:0000256" key="2">
    <source>
        <dbReference type="ARBA" id="ARBA00010617"/>
    </source>
</evidence>
<dbReference type="GO" id="GO:0004497">
    <property type="term" value="F:monooxygenase activity"/>
    <property type="evidence" value="ECO:0007669"/>
    <property type="project" value="UniProtKB-KW"/>
</dbReference>
<keyword evidence="7 9" id="KW-0503">Monooxygenase</keyword>
<dbReference type="Proteomes" id="UP001285441">
    <property type="component" value="Unassembled WGS sequence"/>
</dbReference>
<keyword evidence="3 8" id="KW-0349">Heme</keyword>
<dbReference type="PRINTS" id="PR00385">
    <property type="entry name" value="P450"/>
</dbReference>
<dbReference type="EMBL" id="JAULSW010000001">
    <property type="protein sequence ID" value="KAK3393457.1"/>
    <property type="molecule type" value="Genomic_DNA"/>
</dbReference>
<keyword evidence="5 9" id="KW-0560">Oxidoreductase</keyword>
<keyword evidence="4 8" id="KW-0479">Metal-binding</keyword>
<accession>A0AAE0U785</accession>
<evidence type="ECO:0000256" key="5">
    <source>
        <dbReference type="ARBA" id="ARBA00023002"/>
    </source>
</evidence>
<name>A0AAE0U785_9PEZI</name>
<dbReference type="InterPro" id="IPR002401">
    <property type="entry name" value="Cyt_P450_E_grp-I"/>
</dbReference>
<dbReference type="InterPro" id="IPR050121">
    <property type="entry name" value="Cytochrome_P450_monoxygenase"/>
</dbReference>
<gene>
    <name evidence="11" type="ORF">B0H63DRAFT_531219</name>
</gene>
<dbReference type="GO" id="GO:0020037">
    <property type="term" value="F:heme binding"/>
    <property type="evidence" value="ECO:0007669"/>
    <property type="project" value="InterPro"/>
</dbReference>
<dbReference type="Pfam" id="PF00067">
    <property type="entry name" value="p450"/>
    <property type="match status" value="1"/>
</dbReference>
<protein>
    <submittedName>
        <fullName evidence="11">Isotrichodermin C-15 hydroxylase</fullName>
    </submittedName>
</protein>
<evidence type="ECO:0000256" key="3">
    <source>
        <dbReference type="ARBA" id="ARBA00022617"/>
    </source>
</evidence>
<evidence type="ECO:0000256" key="6">
    <source>
        <dbReference type="ARBA" id="ARBA00023004"/>
    </source>
</evidence>
<evidence type="ECO:0000256" key="7">
    <source>
        <dbReference type="ARBA" id="ARBA00023033"/>
    </source>
</evidence>
<comment type="similarity">
    <text evidence="2 9">Belongs to the cytochrome P450 family.</text>
</comment>
<reference evidence="11" key="1">
    <citation type="journal article" date="2023" name="Mol. Phylogenet. Evol.">
        <title>Genome-scale phylogeny and comparative genomics of the fungal order Sordariales.</title>
        <authorList>
            <person name="Hensen N."/>
            <person name="Bonometti L."/>
            <person name="Westerberg I."/>
            <person name="Brannstrom I.O."/>
            <person name="Guillou S."/>
            <person name="Cros-Aarteil S."/>
            <person name="Calhoun S."/>
            <person name="Haridas S."/>
            <person name="Kuo A."/>
            <person name="Mondo S."/>
            <person name="Pangilinan J."/>
            <person name="Riley R."/>
            <person name="LaButti K."/>
            <person name="Andreopoulos B."/>
            <person name="Lipzen A."/>
            <person name="Chen C."/>
            <person name="Yan M."/>
            <person name="Daum C."/>
            <person name="Ng V."/>
            <person name="Clum A."/>
            <person name="Steindorff A."/>
            <person name="Ohm R.A."/>
            <person name="Martin F."/>
            <person name="Silar P."/>
            <person name="Natvig D.O."/>
            <person name="Lalanne C."/>
            <person name="Gautier V."/>
            <person name="Ament-Velasquez S.L."/>
            <person name="Kruys A."/>
            <person name="Hutchinson M.I."/>
            <person name="Powell A.J."/>
            <person name="Barry K."/>
            <person name="Miller A.N."/>
            <person name="Grigoriev I.V."/>
            <person name="Debuchy R."/>
            <person name="Gladieux P."/>
            <person name="Hiltunen Thoren M."/>
            <person name="Johannesson H."/>
        </authorList>
    </citation>
    <scope>NUCLEOTIDE SEQUENCE</scope>
    <source>
        <strain evidence="11">CBS 232.78</strain>
    </source>
</reference>
<evidence type="ECO:0000256" key="1">
    <source>
        <dbReference type="ARBA" id="ARBA00001971"/>
    </source>
</evidence>
<dbReference type="AlphaFoldDB" id="A0AAE0U785"/>
<keyword evidence="10" id="KW-1133">Transmembrane helix</keyword>
<dbReference type="InterPro" id="IPR036396">
    <property type="entry name" value="Cyt_P450_sf"/>
</dbReference>
<organism evidence="11 12">
    <name type="scientific">Podospora didyma</name>
    <dbReference type="NCBI Taxonomy" id="330526"/>
    <lineage>
        <taxon>Eukaryota</taxon>
        <taxon>Fungi</taxon>
        <taxon>Dikarya</taxon>
        <taxon>Ascomycota</taxon>
        <taxon>Pezizomycotina</taxon>
        <taxon>Sordariomycetes</taxon>
        <taxon>Sordariomycetidae</taxon>
        <taxon>Sordariales</taxon>
        <taxon>Podosporaceae</taxon>
        <taxon>Podospora</taxon>
    </lineage>
</organism>
<comment type="cofactor">
    <cofactor evidence="1 8">
        <name>heme</name>
        <dbReference type="ChEBI" id="CHEBI:30413"/>
    </cofactor>
</comment>